<dbReference type="Proteomes" id="UP000033358">
    <property type="component" value="Unassembled WGS sequence"/>
</dbReference>
<comment type="caution">
    <text evidence="1">The sequence shown here is derived from an EMBL/GenBank/DDBJ whole genome shotgun (WGS) entry which is preliminary data.</text>
</comment>
<dbReference type="EMBL" id="JYHA01000138">
    <property type="protein sequence ID" value="KKB96079.1"/>
    <property type="molecule type" value="Genomic_DNA"/>
</dbReference>
<evidence type="ECO:0000313" key="2">
    <source>
        <dbReference type="EMBL" id="KKB96079.1"/>
    </source>
</evidence>
<gene>
    <name evidence="2" type="ORF">SZ25_00838</name>
    <name evidence="1" type="ORF">SZ25_00844</name>
</gene>
<proteinExistence type="predicted"/>
<protein>
    <submittedName>
        <fullName evidence="1">Uncharacterized protein</fullName>
    </submittedName>
</protein>
<dbReference type="EMBL" id="JYHA01000139">
    <property type="protein sequence ID" value="KKB96073.1"/>
    <property type="molecule type" value="Genomic_DNA"/>
</dbReference>
<name>A0A0F5MMM8_9RICK</name>
<sequence length="156" mass="17756">MKNTTNSNPYTEDEEQYFRDLMNSVDDSIRPSNPWDLDEFRGTFIQMDQLLPNSPLDPNLRQQVAEIIRLSQAIEHLERINPDFLGLYTTNLMRMLDPNDRTDNGTVEEVIEFIATTFENIIATENSGGSYYPVAHAEAPVATFYGLDVSSPYLNG</sequence>
<dbReference type="AlphaFoldDB" id="A0A0F5MMM8"/>
<organism evidence="1 3">
    <name type="scientific">Candidatus Arcanibacter lacustris</name>
    <dbReference type="NCBI Taxonomy" id="1607817"/>
    <lineage>
        <taxon>Bacteria</taxon>
        <taxon>Pseudomonadati</taxon>
        <taxon>Pseudomonadota</taxon>
        <taxon>Alphaproteobacteria</taxon>
        <taxon>Rickettsiales</taxon>
        <taxon>Candidatus Arcanibacter</taxon>
    </lineage>
</organism>
<evidence type="ECO:0000313" key="3">
    <source>
        <dbReference type="Proteomes" id="UP000033358"/>
    </source>
</evidence>
<accession>A0A0F5MMM8</accession>
<reference evidence="1 3" key="1">
    <citation type="submission" date="2015-02" db="EMBL/GenBank/DDBJ databases">
        <title>Single cell genomics of a rare environmental alphaproteobacterium provides unique insights into Rickettsiaceae evolution.</title>
        <authorList>
            <person name="Martijn J."/>
            <person name="Schulz F."/>
            <person name="Zaremba-Niedzwiedzka K."/>
            <person name="Viklund J."/>
            <person name="Stepanauskas R."/>
            <person name="Andersson S.G.E."/>
            <person name="Horn M."/>
            <person name="Guy L."/>
            <person name="Ettema T.J.G."/>
        </authorList>
    </citation>
    <scope>NUCLEOTIDE SEQUENCE [LARGE SCALE GENOMIC DNA]</scope>
    <source>
        <strain evidence="1 3">SCGC AAA041-L04</strain>
    </source>
</reference>
<evidence type="ECO:0000313" key="1">
    <source>
        <dbReference type="EMBL" id="KKB96073.1"/>
    </source>
</evidence>
<keyword evidence="3" id="KW-1185">Reference proteome</keyword>